<evidence type="ECO:0000313" key="1">
    <source>
        <dbReference type="EMBL" id="GBP27205.1"/>
    </source>
</evidence>
<dbReference type="EMBL" id="BGZK01000190">
    <property type="protein sequence ID" value="GBP27205.1"/>
    <property type="molecule type" value="Genomic_DNA"/>
</dbReference>
<sequence length="116" mass="12896">MRDYIYANVSDNCVATVVRPCVSGDPHPRLVRGRSSTPNRVTSAQYFRTRSKVKVPYPMKKTEVQIARLKDPVLYYVYIYSIPSQEAGNVTLEWRVSMGGGDDLLSGGSVGPLEVL</sequence>
<keyword evidence="2" id="KW-1185">Reference proteome</keyword>
<proteinExistence type="predicted"/>
<name>A0A4C1ULA7_EUMVA</name>
<protein>
    <submittedName>
        <fullName evidence="1">Uncharacterized protein</fullName>
    </submittedName>
</protein>
<gene>
    <name evidence="1" type="ORF">EVAR_15978_1</name>
</gene>
<comment type="caution">
    <text evidence="1">The sequence shown here is derived from an EMBL/GenBank/DDBJ whole genome shotgun (WGS) entry which is preliminary data.</text>
</comment>
<accession>A0A4C1ULA7</accession>
<evidence type="ECO:0000313" key="2">
    <source>
        <dbReference type="Proteomes" id="UP000299102"/>
    </source>
</evidence>
<reference evidence="1 2" key="1">
    <citation type="journal article" date="2019" name="Commun. Biol.">
        <title>The bagworm genome reveals a unique fibroin gene that provides high tensile strength.</title>
        <authorList>
            <person name="Kono N."/>
            <person name="Nakamura H."/>
            <person name="Ohtoshi R."/>
            <person name="Tomita M."/>
            <person name="Numata K."/>
            <person name="Arakawa K."/>
        </authorList>
    </citation>
    <scope>NUCLEOTIDE SEQUENCE [LARGE SCALE GENOMIC DNA]</scope>
</reference>
<dbReference type="AlphaFoldDB" id="A0A4C1ULA7"/>
<organism evidence="1 2">
    <name type="scientific">Eumeta variegata</name>
    <name type="common">Bagworm moth</name>
    <name type="synonym">Eumeta japonica</name>
    <dbReference type="NCBI Taxonomy" id="151549"/>
    <lineage>
        <taxon>Eukaryota</taxon>
        <taxon>Metazoa</taxon>
        <taxon>Ecdysozoa</taxon>
        <taxon>Arthropoda</taxon>
        <taxon>Hexapoda</taxon>
        <taxon>Insecta</taxon>
        <taxon>Pterygota</taxon>
        <taxon>Neoptera</taxon>
        <taxon>Endopterygota</taxon>
        <taxon>Lepidoptera</taxon>
        <taxon>Glossata</taxon>
        <taxon>Ditrysia</taxon>
        <taxon>Tineoidea</taxon>
        <taxon>Psychidae</taxon>
        <taxon>Oiketicinae</taxon>
        <taxon>Eumeta</taxon>
    </lineage>
</organism>
<dbReference type="Proteomes" id="UP000299102">
    <property type="component" value="Unassembled WGS sequence"/>
</dbReference>